<evidence type="ECO:0000313" key="3">
    <source>
        <dbReference type="Proteomes" id="UP000703893"/>
    </source>
</evidence>
<organism evidence="2 3">
    <name type="scientific">Candidatus Tanganyikabacteria bacterium</name>
    <dbReference type="NCBI Taxonomy" id="2961651"/>
    <lineage>
        <taxon>Bacteria</taxon>
        <taxon>Bacillati</taxon>
        <taxon>Candidatus Sericytochromatia</taxon>
        <taxon>Candidatus Tanganyikabacteria</taxon>
    </lineage>
</organism>
<evidence type="ECO:0000313" key="2">
    <source>
        <dbReference type="EMBL" id="MBM3273641.1"/>
    </source>
</evidence>
<dbReference type="Pfam" id="PF01436">
    <property type="entry name" value="NHL"/>
    <property type="match status" value="1"/>
</dbReference>
<dbReference type="InterPro" id="IPR011044">
    <property type="entry name" value="Quino_amine_DH_bsu"/>
</dbReference>
<dbReference type="InterPro" id="IPR011042">
    <property type="entry name" value="6-blade_b-propeller_TolB-like"/>
</dbReference>
<evidence type="ECO:0008006" key="4">
    <source>
        <dbReference type="Google" id="ProtNLM"/>
    </source>
</evidence>
<evidence type="ECO:0000256" key="1">
    <source>
        <dbReference type="ARBA" id="ARBA00022737"/>
    </source>
</evidence>
<protein>
    <recommendedName>
        <fullName evidence="4">Gluconolaconase</fullName>
    </recommendedName>
</protein>
<keyword evidence="1" id="KW-0677">Repeat</keyword>
<dbReference type="SUPFAM" id="SSF63829">
    <property type="entry name" value="Calcium-dependent phosphotriesterase"/>
    <property type="match status" value="1"/>
</dbReference>
<dbReference type="InterPro" id="IPR001258">
    <property type="entry name" value="NHL_repeat"/>
</dbReference>
<dbReference type="SUPFAM" id="SSF50969">
    <property type="entry name" value="YVTN repeat-like/Quinoprotein amine dehydrogenase"/>
    <property type="match status" value="1"/>
</dbReference>
<reference evidence="2 3" key="1">
    <citation type="submission" date="2019-03" db="EMBL/GenBank/DDBJ databases">
        <title>Lake Tanganyika Metagenome-Assembled Genomes (MAGs).</title>
        <authorList>
            <person name="Tran P."/>
        </authorList>
    </citation>
    <scope>NUCLEOTIDE SEQUENCE [LARGE SCALE GENOMIC DNA]</scope>
    <source>
        <strain evidence="2">K_DeepCast_65m_m2_236</strain>
    </source>
</reference>
<dbReference type="Proteomes" id="UP000703893">
    <property type="component" value="Unassembled WGS sequence"/>
</dbReference>
<dbReference type="AlphaFoldDB" id="A0A937X0B0"/>
<name>A0A937X0B0_9BACT</name>
<proteinExistence type="predicted"/>
<sequence>MPIADGPAAAVGLLPDGRYLVGEGETLWVTDREGATASIALDYGKQRRRLKDVRAVASSPVGVANADWAISGPVAAIADAGTHRVWGLRVTGVDGFGTVLATMEILAGTGTTFYPIGDGAPAQAAQLDSPAGVAWTPDGNLLIADTGHGRVRQVGPGGRIATVFGTGVPGSRGYLASPRALAALPAGGFAVAEQARVTRIGQDVMPEQIAEFPAAGLAVTPDGAILASAGKEIRALGGHGGQVVATGLHGPAALLANPDGTIMVADTDRVALLTRDTTAR</sequence>
<dbReference type="EMBL" id="VGJX01000019">
    <property type="protein sequence ID" value="MBM3273641.1"/>
    <property type="molecule type" value="Genomic_DNA"/>
</dbReference>
<dbReference type="Gene3D" id="2.120.10.30">
    <property type="entry name" value="TolB, C-terminal domain"/>
    <property type="match status" value="1"/>
</dbReference>
<comment type="caution">
    <text evidence="2">The sequence shown here is derived from an EMBL/GenBank/DDBJ whole genome shotgun (WGS) entry which is preliminary data.</text>
</comment>
<accession>A0A937X0B0</accession>
<gene>
    <name evidence="2" type="ORF">FJZ00_00705</name>
</gene>